<dbReference type="Proteomes" id="UP000321386">
    <property type="component" value="Unassembled WGS sequence"/>
</dbReference>
<dbReference type="RefSeq" id="WP_146805445.1">
    <property type="nucleotide sequence ID" value="NZ_BJUA01000003.1"/>
</dbReference>
<keyword evidence="2" id="KW-0812">Transmembrane</keyword>
<organism evidence="4 5">
    <name type="scientific">Cellulomonas persica</name>
    <dbReference type="NCBI Taxonomy" id="76861"/>
    <lineage>
        <taxon>Bacteria</taxon>
        <taxon>Bacillati</taxon>
        <taxon>Actinomycetota</taxon>
        <taxon>Actinomycetes</taxon>
        <taxon>Micrococcales</taxon>
        <taxon>Cellulomonadaceae</taxon>
        <taxon>Cellulomonas</taxon>
    </lineage>
</organism>
<feature type="region of interest" description="Disordered" evidence="1">
    <location>
        <begin position="1"/>
        <end position="23"/>
    </location>
</feature>
<evidence type="ECO:0000313" key="4">
    <source>
        <dbReference type="EMBL" id="GEK17184.1"/>
    </source>
</evidence>
<comment type="caution">
    <text evidence="4">The sequence shown here is derived from an EMBL/GenBank/DDBJ whole genome shotgun (WGS) entry which is preliminary data.</text>
</comment>
<sequence>MTTTTPAPAPPTGVVGDGTTARSRASRRWRRARFPLAIGAVLVVIGLLAALPEPRTSSTPLAPDNPAPVGSRALAQILGDHGVRVEYTQRFADVLDADRPGLTVAVLGDTMLLDDQVEALRDMDADLVLVDAPWAASVVAGVEAGYSDAGDDERSPSCDDPDALAAGTIVTSGTLSAGAASSGVTLCFPASGDPAGTGAYAVTEVDGRRVAVLAGAELLTNRSLATAGNAALALRVLGRGEDLVWYIPSWQDPWNGSTSDDDAPTSTMPPWTGPLMLMLGLVALVAAVWRGRRFGPLVVERLPVVVRSGETTRGRGRLYRRGRAHGHAAAALRAAAASRCATRLGLPRSAGAAELVDAIAHAVGRDPRQVADLLYGPPPHDDPGLARLAAYLDDLESEVHRS</sequence>
<feature type="domain" description="DUF4350" evidence="3">
    <location>
        <begin position="63"/>
        <end position="237"/>
    </location>
</feature>
<dbReference type="InterPro" id="IPR025646">
    <property type="entry name" value="DUF4350"/>
</dbReference>
<dbReference type="Pfam" id="PF14258">
    <property type="entry name" value="DUF4350"/>
    <property type="match status" value="1"/>
</dbReference>
<evidence type="ECO:0000313" key="5">
    <source>
        <dbReference type="Proteomes" id="UP000321386"/>
    </source>
</evidence>
<evidence type="ECO:0000259" key="3">
    <source>
        <dbReference type="Pfam" id="PF14258"/>
    </source>
</evidence>
<evidence type="ECO:0000256" key="2">
    <source>
        <dbReference type="SAM" id="Phobius"/>
    </source>
</evidence>
<protein>
    <recommendedName>
        <fullName evidence="3">DUF4350 domain-containing protein</fullName>
    </recommendedName>
</protein>
<name>A0A510UR87_9CELL</name>
<keyword evidence="2" id="KW-1133">Transmembrane helix</keyword>
<gene>
    <name evidence="4" type="ORF">CPE01_09170</name>
</gene>
<dbReference type="OrthoDB" id="5241668at2"/>
<dbReference type="AlphaFoldDB" id="A0A510UR87"/>
<proteinExistence type="predicted"/>
<keyword evidence="5" id="KW-1185">Reference proteome</keyword>
<keyword evidence="2" id="KW-0472">Membrane</keyword>
<reference evidence="4 5" key="1">
    <citation type="submission" date="2019-07" db="EMBL/GenBank/DDBJ databases">
        <title>Whole genome shotgun sequence of Cellulomonas persica NBRC 101101.</title>
        <authorList>
            <person name="Hosoyama A."/>
            <person name="Uohara A."/>
            <person name="Ohji S."/>
            <person name="Ichikawa N."/>
        </authorList>
    </citation>
    <scope>NUCLEOTIDE SEQUENCE [LARGE SCALE GENOMIC DNA]</scope>
    <source>
        <strain evidence="4 5">NBRC 101101</strain>
    </source>
</reference>
<feature type="transmembrane region" description="Helical" evidence="2">
    <location>
        <begin position="32"/>
        <end position="51"/>
    </location>
</feature>
<dbReference type="EMBL" id="BJUA01000003">
    <property type="protein sequence ID" value="GEK17184.1"/>
    <property type="molecule type" value="Genomic_DNA"/>
</dbReference>
<evidence type="ECO:0000256" key="1">
    <source>
        <dbReference type="SAM" id="MobiDB-lite"/>
    </source>
</evidence>
<accession>A0A510UR87</accession>